<keyword evidence="2" id="KW-1185">Reference proteome</keyword>
<dbReference type="EMBL" id="JAWLKI010000057">
    <property type="protein sequence ID" value="MDV6310265.1"/>
    <property type="molecule type" value="Genomic_DNA"/>
</dbReference>
<name>A0ABU4DKJ9_9ACTN</name>
<proteinExistence type="predicted"/>
<evidence type="ECO:0000313" key="1">
    <source>
        <dbReference type="EMBL" id="MDV6310265.1"/>
    </source>
</evidence>
<organism evidence="1 2">
    <name type="scientific">Gordonia amicalis</name>
    <dbReference type="NCBI Taxonomy" id="89053"/>
    <lineage>
        <taxon>Bacteria</taxon>
        <taxon>Bacillati</taxon>
        <taxon>Actinomycetota</taxon>
        <taxon>Actinomycetes</taxon>
        <taxon>Mycobacteriales</taxon>
        <taxon>Gordoniaceae</taxon>
        <taxon>Gordonia</taxon>
    </lineage>
</organism>
<sequence length="73" mass="8518">MTTLAEDREAEFQTYLAMSANYFAAIREAGDLAWFEPGHSRRYVILAQLGLDDDIEEADLRRALFMRRYKETP</sequence>
<dbReference type="Proteomes" id="UP001185779">
    <property type="component" value="Unassembled WGS sequence"/>
</dbReference>
<reference evidence="1 2" key="1">
    <citation type="submission" date="2023-10" db="EMBL/GenBank/DDBJ databases">
        <title>Development of a sustainable strategy for remediation of hydrocarbon-contaminated territories based on the waste exchange concept.</title>
        <authorList>
            <person name="Krivoruchko A."/>
        </authorList>
    </citation>
    <scope>NUCLEOTIDE SEQUENCE [LARGE SCALE GENOMIC DNA]</scope>
    <source>
        <strain evidence="1 2">IEGM 1266</strain>
    </source>
</reference>
<accession>A0ABU4DKJ9</accession>
<protein>
    <submittedName>
        <fullName evidence="1">Uncharacterized protein</fullName>
    </submittedName>
</protein>
<evidence type="ECO:0000313" key="2">
    <source>
        <dbReference type="Proteomes" id="UP001185779"/>
    </source>
</evidence>
<comment type="caution">
    <text evidence="1">The sequence shown here is derived from an EMBL/GenBank/DDBJ whole genome shotgun (WGS) entry which is preliminary data.</text>
</comment>
<gene>
    <name evidence="1" type="ORF">R3P94_23700</name>
</gene>
<dbReference type="RefSeq" id="WP_317505783.1">
    <property type="nucleotide sequence ID" value="NZ_JAWLKI010000057.1"/>
</dbReference>